<dbReference type="VEuPathDB" id="FungiDB:P170DRAFT_390536"/>
<dbReference type="EMBL" id="MSFO01000007">
    <property type="protein sequence ID" value="PLB46068.1"/>
    <property type="molecule type" value="Genomic_DNA"/>
</dbReference>
<reference evidence="1 2" key="1">
    <citation type="submission" date="2016-12" db="EMBL/GenBank/DDBJ databases">
        <title>The genomes of Aspergillus section Nigri reveals drivers in fungal speciation.</title>
        <authorList>
            <consortium name="DOE Joint Genome Institute"/>
            <person name="Vesth T.C."/>
            <person name="Nybo J."/>
            <person name="Theobald S."/>
            <person name="Brandl J."/>
            <person name="Frisvad J.C."/>
            <person name="Nielsen K.F."/>
            <person name="Lyhne E.K."/>
            <person name="Kogle M.E."/>
            <person name="Kuo A."/>
            <person name="Riley R."/>
            <person name="Clum A."/>
            <person name="Nolan M."/>
            <person name="Lipzen A."/>
            <person name="Salamov A."/>
            <person name="Henrissat B."/>
            <person name="Wiebenga A."/>
            <person name="De Vries R.P."/>
            <person name="Grigoriev I.V."/>
            <person name="Mortensen U.H."/>
            <person name="Andersen M.R."/>
            <person name="Baker S.E."/>
        </authorList>
    </citation>
    <scope>NUCLEOTIDE SEQUENCE [LARGE SCALE GENOMIC DNA]</scope>
    <source>
        <strain evidence="1 2">IBT 23096</strain>
    </source>
</reference>
<comment type="caution">
    <text evidence="1">The sequence shown here is derived from an EMBL/GenBank/DDBJ whole genome shotgun (WGS) entry which is preliminary data.</text>
</comment>
<dbReference type="RefSeq" id="XP_024701370.1">
    <property type="nucleotide sequence ID" value="XM_024845906.1"/>
</dbReference>
<organism evidence="1 2">
    <name type="scientific">Aspergillus steynii IBT 23096</name>
    <dbReference type="NCBI Taxonomy" id="1392250"/>
    <lineage>
        <taxon>Eukaryota</taxon>
        <taxon>Fungi</taxon>
        <taxon>Dikarya</taxon>
        <taxon>Ascomycota</taxon>
        <taxon>Pezizomycotina</taxon>
        <taxon>Eurotiomycetes</taxon>
        <taxon>Eurotiomycetidae</taxon>
        <taxon>Eurotiales</taxon>
        <taxon>Aspergillaceae</taxon>
        <taxon>Aspergillus</taxon>
        <taxon>Aspergillus subgen. Circumdati</taxon>
    </lineage>
</organism>
<keyword evidence="2" id="KW-1185">Reference proteome</keyword>
<dbReference type="Proteomes" id="UP000234275">
    <property type="component" value="Unassembled WGS sequence"/>
</dbReference>
<feature type="non-terminal residue" evidence="1">
    <location>
        <position position="1"/>
    </location>
</feature>
<proteinExistence type="predicted"/>
<protein>
    <recommendedName>
        <fullName evidence="3">Resolvase HTH domain-containing protein</fullName>
    </recommendedName>
</protein>
<accession>A0A2I2FZL4</accession>
<dbReference type="AlphaFoldDB" id="A0A2I2FZL4"/>
<dbReference type="GeneID" id="36553605"/>
<evidence type="ECO:0008006" key="3">
    <source>
        <dbReference type="Google" id="ProtNLM"/>
    </source>
</evidence>
<name>A0A2I2FZL4_9EURO</name>
<sequence length="71" mass="8182">PTHKKTARSEHSINIIKLLFRLKEHGFSAAKISDFSSIPKSTVTRIFRTRKNKNGVILEPKKREKRPGKLN</sequence>
<evidence type="ECO:0000313" key="2">
    <source>
        <dbReference type="Proteomes" id="UP000234275"/>
    </source>
</evidence>
<gene>
    <name evidence="1" type="ORF">P170DRAFT_390536</name>
</gene>
<evidence type="ECO:0000313" key="1">
    <source>
        <dbReference type="EMBL" id="PLB46068.1"/>
    </source>
</evidence>